<evidence type="ECO:0000313" key="2">
    <source>
        <dbReference type="RefSeq" id="XP_027194890.1"/>
    </source>
</evidence>
<dbReference type="GeneID" id="113789539"/>
<dbReference type="Proteomes" id="UP000515146">
    <property type="component" value="Unplaced"/>
</dbReference>
<dbReference type="AlphaFoldDB" id="A0A6P6XN38"/>
<dbReference type="RefSeq" id="XP_027194890.1">
    <property type="nucleotide sequence ID" value="XM_027339089.1"/>
</dbReference>
<dbReference type="PANTHER" id="PTHR36694">
    <property type="entry name" value="PASIFLORA 1, ISOFORM A-RELATED"/>
    <property type="match status" value="1"/>
</dbReference>
<name>A0A6P6XN38_DERPT</name>
<dbReference type="PANTHER" id="PTHR36694:SF4">
    <property type="entry name" value="LD42595P"/>
    <property type="match status" value="1"/>
</dbReference>
<dbReference type="GO" id="GO:0035159">
    <property type="term" value="P:regulation of tube length, open tracheal system"/>
    <property type="evidence" value="ECO:0007669"/>
    <property type="project" value="TreeGrafter"/>
</dbReference>
<dbReference type="GO" id="GO:0019991">
    <property type="term" value="P:septate junction assembly"/>
    <property type="evidence" value="ECO:0007669"/>
    <property type="project" value="TreeGrafter"/>
</dbReference>
<gene>
    <name evidence="2" type="primary">LOC113789539</name>
</gene>
<dbReference type="FunCoup" id="A0A6P6XN38">
    <property type="interactions" value="98"/>
</dbReference>
<dbReference type="CTD" id="41113"/>
<reference evidence="2" key="1">
    <citation type="submission" date="2025-08" db="UniProtKB">
        <authorList>
            <consortium name="RefSeq"/>
        </authorList>
    </citation>
    <scope>IDENTIFICATION</scope>
    <source>
        <strain evidence="2">Airmid</strain>
    </source>
</reference>
<evidence type="ECO:0000313" key="1">
    <source>
        <dbReference type="Proteomes" id="UP000515146"/>
    </source>
</evidence>
<dbReference type="GO" id="GO:0060857">
    <property type="term" value="P:establishment of glial blood-brain barrier"/>
    <property type="evidence" value="ECO:0007669"/>
    <property type="project" value="TreeGrafter"/>
</dbReference>
<organism evidence="1 2">
    <name type="scientific">Dermatophagoides pteronyssinus</name>
    <name type="common">European house dust mite</name>
    <dbReference type="NCBI Taxonomy" id="6956"/>
    <lineage>
        <taxon>Eukaryota</taxon>
        <taxon>Metazoa</taxon>
        <taxon>Ecdysozoa</taxon>
        <taxon>Arthropoda</taxon>
        <taxon>Chelicerata</taxon>
        <taxon>Arachnida</taxon>
        <taxon>Acari</taxon>
        <taxon>Acariformes</taxon>
        <taxon>Sarcoptiformes</taxon>
        <taxon>Astigmata</taxon>
        <taxon>Psoroptidia</taxon>
        <taxon>Analgoidea</taxon>
        <taxon>Pyroglyphidae</taxon>
        <taxon>Dermatophagoidinae</taxon>
        <taxon>Dermatophagoides</taxon>
    </lineage>
</organism>
<dbReference type="InParanoid" id="A0A6P6XN38"/>
<dbReference type="OrthoDB" id="8174021at2759"/>
<proteinExistence type="predicted"/>
<protein>
    <submittedName>
        <fullName evidence="2">Uncharacterized protein LOC113789539</fullName>
    </submittedName>
</protein>
<accession>A0A6P6XN38</accession>
<dbReference type="OMA" id="HELKFRH"/>
<sequence>MPPSIHSYGARSTTSIATNRSRTLHGSRKIKLHWWERRPILANAFFIDLQKGSYLAAIYTLLESILQICLAIFDLYCLIEAAPGSKHSRNFGISFLFVYSGNQHVRRSLMAIALLLAISAAYLSITSVILMAALRKEHELKFRHWLRAMAIFICFRLITIIYQSIVNDLYFGYHQAMLIIWFLLTALNVFTWLVVYSNFQELSDITRLEDMAKLKMSTLSSLNASRSFSHHSLDSANPYGRYGGTGVGSGTGSLQPSPQIYHHSLVTNQPLTIHESHQNIVSSDSRPSASHHHHHHQPPLPTTPRSHHSSQNSLHASYLQMYSNTLSQRSRQSSAASLSMNSSMANAFPMQSYTSNSNNQPQQQSSSSLQQHHHNNQQSINNMISNQQSRLNNAPINYGSAAFSSSYSNRHNNTPM</sequence>
<dbReference type="KEGG" id="dpte:113789539"/>
<dbReference type="GO" id="GO:0005886">
    <property type="term" value="C:plasma membrane"/>
    <property type="evidence" value="ECO:0007669"/>
    <property type="project" value="TreeGrafter"/>
</dbReference>
<keyword evidence="1" id="KW-1185">Reference proteome</keyword>